<proteinExistence type="predicted"/>
<comment type="caution">
    <text evidence="1">The sequence shown here is derived from an EMBL/GenBank/DDBJ whole genome shotgun (WGS) entry which is preliminary data.</text>
</comment>
<gene>
    <name evidence="1" type="ORF">DS079_06960</name>
</gene>
<sequence>MNALRRPEGDASRRLRFVWDYSVLLDWSADTEGDDLPDVEELLPADLVARIHAWGEEMEGAYGEYFSEKPPPVAPELAKQLEAEYRGFRQEIRGLGFELIRERPGWPFGVRERPAWMFRARPGRAAGELA</sequence>
<protein>
    <submittedName>
        <fullName evidence="1">Uncharacterized protein</fullName>
    </submittedName>
</protein>
<dbReference type="EMBL" id="QOCI01000003">
    <property type="protein sequence ID" value="RRR19358.1"/>
    <property type="molecule type" value="Genomic_DNA"/>
</dbReference>
<keyword evidence="2" id="KW-1185">Reference proteome</keyword>
<evidence type="ECO:0000313" key="1">
    <source>
        <dbReference type="EMBL" id="RRR19358.1"/>
    </source>
</evidence>
<name>A0A3R8RQQ9_9MICO</name>
<dbReference type="GeneID" id="78120760"/>
<organism evidence="1 2">
    <name type="scientific">Brachybacterium paraconglomeratum</name>
    <dbReference type="NCBI Taxonomy" id="173362"/>
    <lineage>
        <taxon>Bacteria</taxon>
        <taxon>Bacillati</taxon>
        <taxon>Actinomycetota</taxon>
        <taxon>Actinomycetes</taxon>
        <taxon>Micrococcales</taxon>
        <taxon>Dermabacteraceae</taxon>
        <taxon>Brachybacterium</taxon>
    </lineage>
</organism>
<dbReference type="Proteomes" id="UP000274327">
    <property type="component" value="Unassembled WGS sequence"/>
</dbReference>
<accession>A0A3R8RQQ9</accession>
<dbReference type="AlphaFoldDB" id="A0A3R8RQQ9"/>
<dbReference type="RefSeq" id="WP_126986041.1">
    <property type="nucleotide sequence ID" value="NZ_ML133853.1"/>
</dbReference>
<evidence type="ECO:0000313" key="2">
    <source>
        <dbReference type="Proteomes" id="UP000274327"/>
    </source>
</evidence>
<reference evidence="1 2" key="1">
    <citation type="submission" date="2018-07" db="EMBL/GenBank/DDBJ databases">
        <title>Brachybacteriurn paraconglorneratum KCTC 9916.</title>
        <authorList>
            <person name="Li Y."/>
        </authorList>
    </citation>
    <scope>NUCLEOTIDE SEQUENCE [LARGE SCALE GENOMIC DNA]</scope>
    <source>
        <strain evidence="1 2">KCTC 9916</strain>
    </source>
</reference>